<name>A0A919C985_9ACTN</name>
<accession>A0A919C985</accession>
<proteinExistence type="predicted"/>
<feature type="transmembrane region" description="Helical" evidence="1">
    <location>
        <begin position="107"/>
        <end position="124"/>
    </location>
</feature>
<comment type="caution">
    <text evidence="2">The sequence shown here is derived from an EMBL/GenBank/DDBJ whole genome shotgun (WGS) entry which is preliminary data.</text>
</comment>
<reference evidence="2" key="1">
    <citation type="journal article" date="2014" name="Int. J. Syst. Evol. Microbiol.">
        <title>Complete genome sequence of Corynebacterium casei LMG S-19264T (=DSM 44701T), isolated from a smear-ripened cheese.</title>
        <authorList>
            <consortium name="US DOE Joint Genome Institute (JGI-PGF)"/>
            <person name="Walter F."/>
            <person name="Albersmeier A."/>
            <person name="Kalinowski J."/>
            <person name="Ruckert C."/>
        </authorList>
    </citation>
    <scope>NUCLEOTIDE SEQUENCE</scope>
    <source>
        <strain evidence="2">JCM 4637</strain>
    </source>
</reference>
<evidence type="ECO:0000313" key="2">
    <source>
        <dbReference type="EMBL" id="GHC90124.1"/>
    </source>
</evidence>
<dbReference type="AlphaFoldDB" id="A0A919C985"/>
<sequence length="189" mass="20843">MKRRSGSTLSVRPFVNSVLETPRWALSFHRRHVLAITALGLVAASERFFSRLFEDLPRLPLEALTMASRLALVAYVIHLALRKDPAVAFGRGEGSVPKRHPTTARAFLPYLAGQGVLLCAAMFVFDFLPEQVFARYVPAAHHPLYFGCLLALKNVTVIPFTLIWATGMARRQLLIAEPVLATPAAPARA</sequence>
<protein>
    <submittedName>
        <fullName evidence="2">Uncharacterized protein</fullName>
    </submittedName>
</protein>
<keyword evidence="1" id="KW-0472">Membrane</keyword>
<feature type="transmembrane region" description="Helical" evidence="1">
    <location>
        <begin position="144"/>
        <end position="165"/>
    </location>
</feature>
<reference evidence="2" key="2">
    <citation type="submission" date="2020-09" db="EMBL/GenBank/DDBJ databases">
        <authorList>
            <person name="Sun Q."/>
            <person name="Ohkuma M."/>
        </authorList>
    </citation>
    <scope>NUCLEOTIDE SEQUENCE</scope>
    <source>
        <strain evidence="2">JCM 4637</strain>
    </source>
</reference>
<keyword evidence="1" id="KW-0812">Transmembrane</keyword>
<evidence type="ECO:0000256" key="1">
    <source>
        <dbReference type="SAM" id="Phobius"/>
    </source>
</evidence>
<dbReference type="EMBL" id="BMVC01000004">
    <property type="protein sequence ID" value="GHC90124.1"/>
    <property type="molecule type" value="Genomic_DNA"/>
</dbReference>
<gene>
    <name evidence="2" type="ORF">GCM10010334_23890</name>
</gene>
<dbReference type="Proteomes" id="UP000638353">
    <property type="component" value="Unassembled WGS sequence"/>
</dbReference>
<evidence type="ECO:0000313" key="3">
    <source>
        <dbReference type="Proteomes" id="UP000638353"/>
    </source>
</evidence>
<dbReference type="RefSeq" id="WP_189823536.1">
    <property type="nucleotide sequence ID" value="NZ_BMVC01000004.1"/>
</dbReference>
<organism evidence="2 3">
    <name type="scientific">Streptomyces finlayi</name>
    <dbReference type="NCBI Taxonomy" id="67296"/>
    <lineage>
        <taxon>Bacteria</taxon>
        <taxon>Bacillati</taxon>
        <taxon>Actinomycetota</taxon>
        <taxon>Actinomycetes</taxon>
        <taxon>Kitasatosporales</taxon>
        <taxon>Streptomycetaceae</taxon>
        <taxon>Streptomyces</taxon>
    </lineage>
</organism>
<keyword evidence="1" id="KW-1133">Transmembrane helix</keyword>